<keyword evidence="9" id="KW-1185">Reference proteome</keyword>
<dbReference type="GeneID" id="93091341"/>
<dbReference type="OrthoDB" id="9766472at2"/>
<keyword evidence="3" id="KW-0808">Transferase</keyword>
<dbReference type="InterPro" id="IPR015422">
    <property type="entry name" value="PyrdxlP-dep_Trfase_small"/>
</dbReference>
<evidence type="ECO:0000256" key="5">
    <source>
        <dbReference type="PIRSR" id="PIRSR000524-1"/>
    </source>
</evidence>
<dbReference type="InterPro" id="IPR015424">
    <property type="entry name" value="PyrdxlP-dep_Trfase"/>
</dbReference>
<dbReference type="STRING" id="32024.GCA_000788295_01835"/>
<evidence type="ECO:0000256" key="3">
    <source>
        <dbReference type="ARBA" id="ARBA00022679"/>
    </source>
</evidence>
<dbReference type="Pfam" id="PF00266">
    <property type="entry name" value="Aminotran_5"/>
    <property type="match status" value="1"/>
</dbReference>
<gene>
    <name evidence="8" type="ORF">NCTC12475_00915</name>
</gene>
<proteinExistence type="predicted"/>
<dbReference type="PANTHER" id="PTHR42778">
    <property type="entry name" value="2-AMINOETHYLPHOSPHONATE--PYRUVATE TRANSAMINASE"/>
    <property type="match status" value="1"/>
</dbReference>
<evidence type="ECO:0000259" key="7">
    <source>
        <dbReference type="Pfam" id="PF00266"/>
    </source>
</evidence>
<keyword evidence="8" id="KW-0560">Oxidoreductase</keyword>
<dbReference type="InterPro" id="IPR015421">
    <property type="entry name" value="PyrdxlP-dep_Trfase_major"/>
</dbReference>
<accession>A0A381DJ56</accession>
<evidence type="ECO:0000256" key="6">
    <source>
        <dbReference type="PIRSR" id="PIRSR000524-50"/>
    </source>
</evidence>
<dbReference type="GO" id="GO:0008483">
    <property type="term" value="F:transaminase activity"/>
    <property type="evidence" value="ECO:0007669"/>
    <property type="project" value="UniProtKB-KW"/>
</dbReference>
<dbReference type="AlphaFoldDB" id="A0A381DJ56"/>
<comment type="cofactor">
    <cofactor evidence="1 6">
        <name>pyridoxal 5'-phosphate</name>
        <dbReference type="ChEBI" id="CHEBI:597326"/>
    </cofactor>
</comment>
<name>A0A381DJ56_9BACT</name>
<evidence type="ECO:0000313" key="8">
    <source>
        <dbReference type="EMBL" id="SUX10708.1"/>
    </source>
</evidence>
<evidence type="ECO:0000256" key="1">
    <source>
        <dbReference type="ARBA" id="ARBA00001933"/>
    </source>
</evidence>
<dbReference type="Gene3D" id="3.90.1150.10">
    <property type="entry name" value="Aspartate Aminotransferase, domain 1"/>
    <property type="match status" value="1"/>
</dbReference>
<evidence type="ECO:0000256" key="4">
    <source>
        <dbReference type="ARBA" id="ARBA00022898"/>
    </source>
</evidence>
<dbReference type="EC" id="1.12.-.-" evidence="8"/>
<dbReference type="RefSeq" id="WP_089183089.1">
    <property type="nucleotide sequence ID" value="NZ_CP043427.1"/>
</dbReference>
<feature type="domain" description="Aminotransferase class V" evidence="7">
    <location>
        <begin position="29"/>
        <end position="279"/>
    </location>
</feature>
<dbReference type="Proteomes" id="UP000254920">
    <property type="component" value="Unassembled WGS sequence"/>
</dbReference>
<dbReference type="PIRSF" id="PIRSF000524">
    <property type="entry name" value="SPT"/>
    <property type="match status" value="1"/>
</dbReference>
<dbReference type="EMBL" id="UFVD01000001">
    <property type="protein sequence ID" value="SUX10708.1"/>
    <property type="molecule type" value="Genomic_DNA"/>
</dbReference>
<organism evidence="8 9">
    <name type="scientific">Campylobacter sputorum subsp. sputorum</name>
    <dbReference type="NCBI Taxonomy" id="32024"/>
    <lineage>
        <taxon>Bacteria</taxon>
        <taxon>Pseudomonadati</taxon>
        <taxon>Campylobacterota</taxon>
        <taxon>Epsilonproteobacteria</taxon>
        <taxon>Campylobacterales</taxon>
        <taxon>Campylobacteraceae</taxon>
        <taxon>Campylobacter</taxon>
    </lineage>
</organism>
<dbReference type="InterPro" id="IPR000192">
    <property type="entry name" value="Aminotrans_V_dom"/>
</dbReference>
<dbReference type="Gene3D" id="3.40.640.10">
    <property type="entry name" value="Type I PLP-dependent aspartate aminotransferase-like (Major domain)"/>
    <property type="match status" value="1"/>
</dbReference>
<dbReference type="PANTHER" id="PTHR42778:SF1">
    <property type="entry name" value="2-AMINOETHYLPHOSPHONATE--PYRUVATE TRANSAMINASE"/>
    <property type="match status" value="1"/>
</dbReference>
<protein>
    <submittedName>
        <fullName evidence="8">Soluble hydrogenase 42 kDa subunit</fullName>
        <ecNumber evidence="8">1.12.-.-</ecNumber>
    </submittedName>
</protein>
<reference evidence="8 9" key="1">
    <citation type="submission" date="2018-06" db="EMBL/GenBank/DDBJ databases">
        <authorList>
            <consortium name="Pathogen Informatics"/>
            <person name="Doyle S."/>
        </authorList>
    </citation>
    <scope>NUCLEOTIDE SEQUENCE [LARGE SCALE GENOMIC DNA]</scope>
    <source>
        <strain evidence="8 9">NCTC12475</strain>
    </source>
</reference>
<dbReference type="GO" id="GO:0016491">
    <property type="term" value="F:oxidoreductase activity"/>
    <property type="evidence" value="ECO:0007669"/>
    <property type="project" value="UniProtKB-KW"/>
</dbReference>
<sequence length="352" mass="39913">MKKLLFTPGPVMMSKKVLKIGSTQPMYFRNGEFSKIMFECKKLILKLLNAPNGSDVVFIGGSGTLGMEATLINIIEKNQKASIINGGGFGERFAKICKQKSINFSEIKLRLDENINFDTIDKNCKALFTNAHETTIGRAYDLKSIGEFCKKNKMLFCVDAISAFMADEIDMTKQQIDAIIISSNKGLALPPGLCIIILSKNYIENLIPCDSFYMDFKNYLNDIKRGQTPFTPPICIIYQLLERLREIDKKGILYFNKKASNLAKYFRNHIKDLPLKLYSKFPSNAMSAVEITNQESAFEFVKKFEKLYNVTLTPSGGNLKEKLIRVGHLGNLSKKDMKFLIECLNEYFKGKK</sequence>
<feature type="binding site" evidence="5">
    <location>
        <position position="325"/>
    </location>
    <ligand>
        <name>substrate</name>
    </ligand>
</feature>
<evidence type="ECO:0000256" key="2">
    <source>
        <dbReference type="ARBA" id="ARBA00022576"/>
    </source>
</evidence>
<feature type="modified residue" description="N6-(pyridoxal phosphate)lysine" evidence="6">
    <location>
        <position position="185"/>
    </location>
</feature>
<dbReference type="InterPro" id="IPR024169">
    <property type="entry name" value="SP_NH2Trfase/AEP_transaminase"/>
</dbReference>
<dbReference type="SUPFAM" id="SSF53383">
    <property type="entry name" value="PLP-dependent transferases"/>
    <property type="match status" value="1"/>
</dbReference>
<keyword evidence="4 6" id="KW-0663">Pyridoxal phosphate</keyword>
<keyword evidence="2" id="KW-0032">Aminotransferase</keyword>
<evidence type="ECO:0000313" key="9">
    <source>
        <dbReference type="Proteomes" id="UP000254920"/>
    </source>
</evidence>